<accession>A0A0A7EKM3</accession>
<dbReference type="InterPro" id="IPR000073">
    <property type="entry name" value="AB_hydrolase_1"/>
</dbReference>
<evidence type="ECO:0000259" key="1">
    <source>
        <dbReference type="Pfam" id="PF00561"/>
    </source>
</evidence>
<dbReference type="RefSeq" id="WP_040135981.1">
    <property type="nucleotide sequence ID" value="NZ_CP009889.1"/>
</dbReference>
<dbReference type="HOGENOM" id="CLU_020336_9_3_6"/>
<gene>
    <name evidence="2" type="ORF">OM33_19160</name>
</gene>
<dbReference type="Gene3D" id="3.40.50.1820">
    <property type="entry name" value="alpha/beta hydrolase"/>
    <property type="match status" value="1"/>
</dbReference>
<reference evidence="2 3" key="1">
    <citation type="submission" date="2014-11" db="EMBL/GenBank/DDBJ databases">
        <title>Complete Genome Sequence of Pseudoalteromonas sp. Strain OCN003 Isolated from Kaneohe Bay, Oahu, Hawaii.</title>
        <authorList>
            <person name="Beurmann S."/>
            <person name="Videau P."/>
            <person name="Ushijima B."/>
            <person name="Smith A.M."/>
            <person name="Aeby G.S."/>
            <person name="Callahan S.M."/>
            <person name="Belcaid M."/>
        </authorList>
    </citation>
    <scope>NUCLEOTIDE SEQUENCE [LARGE SCALE GENOMIC DNA]</scope>
    <source>
        <strain evidence="2 3">OCN003</strain>
    </source>
</reference>
<dbReference type="SUPFAM" id="SSF53474">
    <property type="entry name" value="alpha/beta-Hydrolases"/>
    <property type="match status" value="1"/>
</dbReference>
<protein>
    <submittedName>
        <fullName evidence="2">Alpha/beta hydrolase</fullName>
    </submittedName>
</protein>
<dbReference type="EMBL" id="CP009889">
    <property type="protein sequence ID" value="AIY67184.1"/>
    <property type="molecule type" value="Genomic_DNA"/>
</dbReference>
<dbReference type="eggNOG" id="COG0596">
    <property type="taxonomic scope" value="Bacteria"/>
</dbReference>
<keyword evidence="2" id="KW-0378">Hydrolase</keyword>
<evidence type="ECO:0000313" key="3">
    <source>
        <dbReference type="Proteomes" id="UP000030341"/>
    </source>
</evidence>
<name>A0A0A7EKM3_9GAMM</name>
<dbReference type="KEGG" id="pseo:OM33_19160"/>
<organism evidence="2 3">
    <name type="scientific">Pseudoalteromonas piratica</name>
    <dbReference type="NCBI Taxonomy" id="1348114"/>
    <lineage>
        <taxon>Bacteria</taxon>
        <taxon>Pseudomonadati</taxon>
        <taxon>Pseudomonadota</taxon>
        <taxon>Gammaproteobacteria</taxon>
        <taxon>Alteromonadales</taxon>
        <taxon>Pseudoalteromonadaceae</taxon>
        <taxon>Pseudoalteromonas</taxon>
    </lineage>
</organism>
<feature type="domain" description="AB hydrolase-1" evidence="1">
    <location>
        <begin position="40"/>
        <end position="169"/>
    </location>
</feature>
<dbReference type="InterPro" id="IPR050266">
    <property type="entry name" value="AB_hydrolase_sf"/>
</dbReference>
<keyword evidence="3" id="KW-1185">Reference proteome</keyword>
<dbReference type="Proteomes" id="UP000030341">
    <property type="component" value="Chromosome 2"/>
</dbReference>
<dbReference type="InterPro" id="IPR029058">
    <property type="entry name" value="AB_hydrolase_fold"/>
</dbReference>
<dbReference type="OrthoDB" id="5724113at2"/>
<evidence type="ECO:0000313" key="2">
    <source>
        <dbReference type="EMBL" id="AIY67184.1"/>
    </source>
</evidence>
<dbReference type="GO" id="GO:0016787">
    <property type="term" value="F:hydrolase activity"/>
    <property type="evidence" value="ECO:0007669"/>
    <property type="project" value="UniProtKB-KW"/>
</dbReference>
<dbReference type="Pfam" id="PF00561">
    <property type="entry name" value="Abhydrolase_1"/>
    <property type="match status" value="1"/>
</dbReference>
<sequence length="268" mass="30337">MITRLMIIIASLTFNASADISYVKVKDFDVEYEIKGKGKHLVFLEAGGAAGLSDWDPIFEKIAQKTKVIRYSRIGNGGSSPLIKNYSSEQYAQEAALVLEALNIKQPIIYVAHSYGAYIARRFSATYPDKVSALMLIEPASEHDVDIMRKIDLALAEKQIAQVKLDDLANGMSNQYLDFWSKRPLPDYPQIPNIPVTVIASIKKFENPSLLFFTDEGRKLWGQLHTDWVNKFPQGKIVLTDKSYHYPQNDEPDMVVSEILELLSRTKY</sequence>
<dbReference type="AlphaFoldDB" id="A0A0A7EKM3"/>
<dbReference type="STRING" id="1348114.OM33_19160"/>
<dbReference type="PANTHER" id="PTHR43798">
    <property type="entry name" value="MONOACYLGLYCEROL LIPASE"/>
    <property type="match status" value="1"/>
</dbReference>
<proteinExistence type="predicted"/>